<evidence type="ECO:0000256" key="2">
    <source>
        <dbReference type="ARBA" id="ARBA00006417"/>
    </source>
</evidence>
<dbReference type="RefSeq" id="WP_100860036.1">
    <property type="nucleotide sequence ID" value="NZ_PGCP01000015.1"/>
</dbReference>
<feature type="binding site" description="covalent" evidence="14">
    <location>
        <position position="44"/>
    </location>
    <ligand>
        <name>heme</name>
        <dbReference type="ChEBI" id="CHEBI:30413"/>
        <label>1</label>
    </ligand>
</feature>
<keyword evidence="3 13" id="KW-0813">Transport</keyword>
<evidence type="ECO:0000256" key="7">
    <source>
        <dbReference type="ARBA" id="ARBA00022692"/>
    </source>
</evidence>
<protein>
    <recommendedName>
        <fullName evidence="13">Cytochrome c-type protein</fullName>
    </recommendedName>
</protein>
<feature type="binding site" description="covalent" evidence="14">
    <location>
        <position position="165"/>
    </location>
    <ligand>
        <name>heme</name>
        <dbReference type="ChEBI" id="CHEBI:30413"/>
        <label>4</label>
    </ligand>
</feature>
<evidence type="ECO:0000256" key="9">
    <source>
        <dbReference type="ARBA" id="ARBA00022982"/>
    </source>
</evidence>
<dbReference type="InterPro" id="IPR009154">
    <property type="entry name" value="Membr-bd_4haem_cyt_TorC"/>
</dbReference>
<organism evidence="17 18">
    <name type="scientific">Aeromonas lusitana</name>
    <dbReference type="NCBI Taxonomy" id="931529"/>
    <lineage>
        <taxon>Bacteria</taxon>
        <taxon>Pseudomonadati</taxon>
        <taxon>Pseudomonadota</taxon>
        <taxon>Gammaproteobacteria</taxon>
        <taxon>Aeromonadales</taxon>
        <taxon>Aeromonadaceae</taxon>
        <taxon>Aeromonas</taxon>
    </lineage>
</organism>
<feature type="binding site" description="axial binding residue" evidence="15">
    <location>
        <position position="166"/>
    </location>
    <ligand>
        <name>heme</name>
        <dbReference type="ChEBI" id="CHEBI:30413"/>
        <label>4</label>
    </ligand>
    <ligandPart>
        <name>Fe</name>
        <dbReference type="ChEBI" id="CHEBI:18248"/>
    </ligandPart>
</feature>
<feature type="binding site" description="axial binding residue" evidence="15">
    <location>
        <position position="134"/>
    </location>
    <ligand>
        <name>heme</name>
        <dbReference type="ChEBI" id="CHEBI:30413"/>
        <label>3</label>
    </ligand>
    <ligandPart>
        <name>Fe</name>
        <dbReference type="ChEBI" id="CHEBI:18248"/>
    </ligandPart>
</feature>
<dbReference type="Proteomes" id="UP000232060">
    <property type="component" value="Unassembled WGS sequence"/>
</dbReference>
<feature type="binding site" description="covalent" evidence="14">
    <location>
        <position position="133"/>
    </location>
    <ligand>
        <name>heme</name>
        <dbReference type="ChEBI" id="CHEBI:30413"/>
        <label>3</label>
    </ligand>
</feature>
<comment type="PTM">
    <text evidence="14">Binds 5 heme groups per subunit.</text>
</comment>
<keyword evidence="18" id="KW-1185">Reference proteome</keyword>
<feature type="binding site" description="axial binding residue" evidence="15">
    <location>
        <position position="45"/>
    </location>
    <ligand>
        <name>heme</name>
        <dbReference type="ChEBI" id="CHEBI:30413"/>
        <label>1</label>
    </ligand>
    <ligandPart>
        <name>Fe</name>
        <dbReference type="ChEBI" id="CHEBI:18248"/>
    </ligandPart>
</feature>
<dbReference type="EMBL" id="PGCP01000015">
    <property type="protein sequence ID" value="PJC93227.1"/>
    <property type="molecule type" value="Genomic_DNA"/>
</dbReference>
<evidence type="ECO:0000256" key="1">
    <source>
        <dbReference type="ARBA" id="ARBA00004249"/>
    </source>
</evidence>
<keyword evidence="4 13" id="KW-1003">Cell membrane</keyword>
<evidence type="ECO:0000256" key="8">
    <source>
        <dbReference type="ARBA" id="ARBA00022723"/>
    </source>
</evidence>
<feature type="binding site" description="covalent" evidence="14">
    <location>
        <position position="130"/>
    </location>
    <ligand>
        <name>heme</name>
        <dbReference type="ChEBI" id="CHEBI:30413"/>
        <label>3</label>
    </ligand>
</feature>
<keyword evidence="12 13" id="KW-0472">Membrane</keyword>
<keyword evidence="6 13" id="KW-0349">Heme</keyword>
<evidence type="ECO:0000256" key="11">
    <source>
        <dbReference type="ARBA" id="ARBA00023004"/>
    </source>
</evidence>
<feature type="binding site" description="axial binding residue" evidence="15">
    <location>
        <position position="74"/>
    </location>
    <ligand>
        <name>heme</name>
        <dbReference type="ChEBI" id="CHEBI:30413"/>
        <label>2</label>
    </ligand>
    <ligandPart>
        <name>Fe</name>
        <dbReference type="ChEBI" id="CHEBI:18248"/>
    </ligandPart>
</feature>
<evidence type="ECO:0000256" key="4">
    <source>
        <dbReference type="ARBA" id="ARBA00022475"/>
    </source>
</evidence>
<evidence type="ECO:0000256" key="6">
    <source>
        <dbReference type="ARBA" id="ARBA00022617"/>
    </source>
</evidence>
<dbReference type="PANTHER" id="PTHR30333">
    <property type="entry name" value="CYTOCHROME C-TYPE PROTEIN"/>
    <property type="match status" value="1"/>
</dbReference>
<sequence length="376" mass="41027">MLGKMLRKSWFWLLLLGALLGVAALGVTVTVLHKTSSTEFCVSCHSMQTPLAEYQGSVHFQNPKGIRAECADCHIPNEPASYLWTKIRAVKDIYHEALGTLDTPEKYEARKLHMAQTVWDQLKANDSATCRSCHSYEAMDILAQRPNARAEHPVAIKEGQTCIDCHRGVAHIMPDMSELAAAGASELATAAAQTPANVTTRYAIATTPLFLDAKATTDEGTLMPSTQVEILANDNGRAQVRIEGWQQDGVSEVFYAAPGKRILSVLVGDAAKQALVTGKSETDAATNLTWHQVKLTAWVDQSQLIGDQGKLWQYASTLMSNNCTGCHGLTALDHFNANQWIGVIKGMESRTSLTPEQARMLTQYVQKNASDMSAAH</sequence>
<evidence type="ECO:0000256" key="14">
    <source>
        <dbReference type="PIRSR" id="PIRSR000014-1"/>
    </source>
</evidence>
<evidence type="ECO:0000256" key="10">
    <source>
        <dbReference type="ARBA" id="ARBA00022989"/>
    </source>
</evidence>
<feature type="binding site" description="axial binding residue" evidence="15">
    <location>
        <position position="327"/>
    </location>
    <ligand>
        <name>heme</name>
        <dbReference type="ChEBI" id="CHEBI:30413"/>
        <label>5</label>
    </ligand>
    <ligandPart>
        <name>Fe</name>
        <dbReference type="ChEBI" id="CHEBI:18248"/>
    </ligandPart>
</feature>
<dbReference type="InterPro" id="IPR036909">
    <property type="entry name" value="Cyt_c-like_dom_sf"/>
</dbReference>
<evidence type="ECO:0000256" key="15">
    <source>
        <dbReference type="PIRSR" id="PIRSR000014-2"/>
    </source>
</evidence>
<feature type="binding site" description="covalent" evidence="14">
    <location>
        <position position="70"/>
    </location>
    <ligand>
        <name>heme</name>
        <dbReference type="ChEBI" id="CHEBI:30413"/>
        <label>2</label>
    </ligand>
</feature>
<dbReference type="PANTHER" id="PTHR30333:SF3">
    <property type="entry name" value="CYTOCHROME C-TYPE PROTEIN TORY"/>
    <property type="match status" value="1"/>
</dbReference>
<evidence type="ECO:0000256" key="13">
    <source>
        <dbReference type="PIRNR" id="PIRNR000014"/>
    </source>
</evidence>
<dbReference type="GO" id="GO:0009055">
    <property type="term" value="F:electron transfer activity"/>
    <property type="evidence" value="ECO:0007669"/>
    <property type="project" value="UniProtKB-UniRule"/>
</dbReference>
<keyword evidence="7" id="KW-0812">Transmembrane</keyword>
<evidence type="ECO:0000313" key="18">
    <source>
        <dbReference type="Proteomes" id="UP000232060"/>
    </source>
</evidence>
<dbReference type="AlphaFoldDB" id="A0A2M8H9I1"/>
<evidence type="ECO:0000313" key="17">
    <source>
        <dbReference type="EMBL" id="PJC93227.1"/>
    </source>
</evidence>
<evidence type="ECO:0000259" key="16">
    <source>
        <dbReference type="Pfam" id="PF03264"/>
    </source>
</evidence>
<dbReference type="PIRSF" id="PIRSF000014">
    <property type="entry name" value="4_hem_cytch_TorC"/>
    <property type="match status" value="1"/>
</dbReference>
<accession>A0A2M8H9I1</accession>
<feature type="domain" description="NapC/NirT cytochrome c N-terminal" evidence="16">
    <location>
        <begin position="7"/>
        <end position="176"/>
    </location>
</feature>
<comment type="subcellular location">
    <subcellularLocation>
        <location evidence="1">Cell inner membrane</location>
        <topology evidence="1">Single-pass type II membrane protein</topology>
    </subcellularLocation>
</comment>
<dbReference type="GO" id="GO:0005886">
    <property type="term" value="C:plasma membrane"/>
    <property type="evidence" value="ECO:0007669"/>
    <property type="project" value="UniProtKB-SubCell"/>
</dbReference>
<dbReference type="InterPro" id="IPR005126">
    <property type="entry name" value="NapC/NirT_cyt_c_N"/>
</dbReference>
<evidence type="ECO:0000256" key="3">
    <source>
        <dbReference type="ARBA" id="ARBA00022448"/>
    </source>
</evidence>
<keyword evidence="8 13" id="KW-0479">Metal-binding</keyword>
<dbReference type="GO" id="GO:0020037">
    <property type="term" value="F:heme binding"/>
    <property type="evidence" value="ECO:0007669"/>
    <property type="project" value="UniProtKB-UniRule"/>
</dbReference>
<keyword evidence="5 13" id="KW-0997">Cell inner membrane</keyword>
<proteinExistence type="inferred from homology"/>
<feature type="binding site" description="covalent" evidence="14">
    <location>
        <position position="326"/>
    </location>
    <ligand>
        <name>heme</name>
        <dbReference type="ChEBI" id="CHEBI:30413"/>
        <label>5</label>
    </ligand>
</feature>
<dbReference type="InterPro" id="IPR036280">
    <property type="entry name" value="Multihaem_cyt_sf"/>
</dbReference>
<dbReference type="Pfam" id="PF03264">
    <property type="entry name" value="Cytochrom_NNT"/>
    <property type="match status" value="1"/>
</dbReference>
<feature type="binding site" description="covalent" evidence="14">
    <location>
        <position position="323"/>
    </location>
    <ligand>
        <name>heme</name>
        <dbReference type="ChEBI" id="CHEBI:30413"/>
        <label>5</label>
    </ligand>
</feature>
<dbReference type="InterPro" id="IPR038266">
    <property type="entry name" value="NapC/NirT_cytc_sf"/>
</dbReference>
<dbReference type="GO" id="GO:0009276">
    <property type="term" value="C:Gram-negative-bacterium-type cell wall"/>
    <property type="evidence" value="ECO:0007669"/>
    <property type="project" value="UniProtKB-UniRule"/>
</dbReference>
<dbReference type="InterPro" id="IPR051174">
    <property type="entry name" value="Cytochrome_c-type_ET"/>
</dbReference>
<comment type="caution">
    <text evidence="17">The sequence shown here is derived from an EMBL/GenBank/DDBJ whole genome shotgun (WGS) entry which is preliminary data.</text>
</comment>
<dbReference type="SUPFAM" id="SSF48695">
    <property type="entry name" value="Multiheme cytochromes"/>
    <property type="match status" value="1"/>
</dbReference>
<keyword evidence="11 13" id="KW-0408">Iron</keyword>
<feature type="binding site" description="covalent" evidence="14">
    <location>
        <position position="73"/>
    </location>
    <ligand>
        <name>heme</name>
        <dbReference type="ChEBI" id="CHEBI:30413"/>
        <label>2</label>
    </ligand>
</feature>
<dbReference type="GO" id="GO:0005506">
    <property type="term" value="F:iron ion binding"/>
    <property type="evidence" value="ECO:0007669"/>
    <property type="project" value="UniProtKB-UniRule"/>
</dbReference>
<dbReference type="GO" id="GO:0009061">
    <property type="term" value="P:anaerobic respiration"/>
    <property type="evidence" value="ECO:0007669"/>
    <property type="project" value="TreeGrafter"/>
</dbReference>
<feature type="binding site" description="covalent" evidence="14">
    <location>
        <position position="162"/>
    </location>
    <ligand>
        <name>heme</name>
        <dbReference type="ChEBI" id="CHEBI:30413"/>
        <label>4</label>
    </ligand>
</feature>
<evidence type="ECO:0000256" key="5">
    <source>
        <dbReference type="ARBA" id="ARBA00022519"/>
    </source>
</evidence>
<evidence type="ECO:0000256" key="12">
    <source>
        <dbReference type="ARBA" id="ARBA00023136"/>
    </source>
</evidence>
<feature type="binding site" description="covalent" evidence="14">
    <location>
        <position position="41"/>
    </location>
    <ligand>
        <name>heme</name>
        <dbReference type="ChEBI" id="CHEBI:30413"/>
        <label>1</label>
    </ligand>
</feature>
<comment type="similarity">
    <text evidence="2 13">Belongs to the TorC/TorY family.</text>
</comment>
<keyword evidence="9 13" id="KW-0249">Electron transport</keyword>
<dbReference type="FunFam" id="1.10.3820.10:FF:000001">
    <property type="entry name" value="Cytochrome c-type protein"/>
    <property type="match status" value="1"/>
</dbReference>
<reference evidence="17 18" key="1">
    <citation type="submission" date="2017-11" db="EMBL/GenBank/DDBJ databases">
        <title>Draft genome sequence of environmental isolate Aeromonas lusitania sp. nov. MDC 2473.</title>
        <authorList>
            <person name="Colston S.M."/>
            <person name="Navarro A."/>
            <person name="Martinez-Murcia A.J."/>
            <person name="Graf J."/>
        </authorList>
    </citation>
    <scope>NUCLEOTIDE SEQUENCE [LARGE SCALE GENOMIC DNA]</scope>
    <source>
        <strain evidence="17 18">MDC 2473</strain>
    </source>
</reference>
<dbReference type="Gene3D" id="1.10.3820.10">
    <property type="entry name" value="Di-heme elbow motif domain"/>
    <property type="match status" value="1"/>
</dbReference>
<name>A0A2M8H9I1_9GAMM</name>
<gene>
    <name evidence="17" type="ORF">CUC44_11210</name>
</gene>
<dbReference type="SUPFAM" id="SSF46626">
    <property type="entry name" value="Cytochrome c"/>
    <property type="match status" value="1"/>
</dbReference>
<dbReference type="OrthoDB" id="9782159at2"/>
<keyword evidence="10" id="KW-1133">Transmembrane helix</keyword>